<dbReference type="GO" id="GO:0030288">
    <property type="term" value="C:outer membrane-bounded periplasmic space"/>
    <property type="evidence" value="ECO:0007669"/>
    <property type="project" value="InterPro"/>
</dbReference>
<sequence>MEHTIKMSPIIFIRIISVCILLLLLQGCGIKGPKTSPMSLATLGYETPSGKILRQLPEPKGKITVAVYNFRDQTGQYKHHPTTSSFSTAVTQGATTMMVESLLASGWFVPVEREGLNDLLTERKIIRANIANPGSGNDIPNLLHAPLILEGGIVAYETNVSTGGMGAKYFGVGGSTQYRKDQVTLYLRAVDVMQGKILHSVSTSKSILSMEVMAGIFRYVDYRKLLEAEAGYTTNEPPQLCVLEAIEKALLAMIVDGIISGLWELKNYEDINNPIIYNYLREKYGRKEARATIARYKQRYIIKMDVKG</sequence>
<dbReference type="PANTHER" id="PTHR41164:SF1">
    <property type="entry name" value="CURLI PRODUCTION ASSEMBLY_TRANSPORT COMPONENT CSGG"/>
    <property type="match status" value="1"/>
</dbReference>
<accession>A0A562S7I9</accession>
<evidence type="ECO:0000256" key="1">
    <source>
        <dbReference type="ARBA" id="ARBA00022475"/>
    </source>
</evidence>
<reference evidence="6 7" key="1">
    <citation type="submission" date="2019-07" db="EMBL/GenBank/DDBJ databases">
        <title>Genome sequencing of 100 strains of the haloalkaliphilic chemolithoautotrophic sulfur-oxidizing bacterium Thioalkalivibrio.</title>
        <authorList>
            <person name="Muyzer G."/>
        </authorList>
    </citation>
    <scope>NUCLEOTIDE SEQUENCE [LARGE SCALE GENOMIC DNA]</scope>
    <source>
        <strain evidence="6 7">ASO4-4</strain>
    </source>
</reference>
<dbReference type="PROSITE" id="PS51257">
    <property type="entry name" value="PROKAR_LIPOPROTEIN"/>
    <property type="match status" value="1"/>
</dbReference>
<keyword evidence="7" id="KW-1185">Reference proteome</keyword>
<comment type="caution">
    <text evidence="6">The sequence shown here is derived from an EMBL/GenBank/DDBJ whole genome shotgun (WGS) entry which is preliminary data.</text>
</comment>
<name>A0A562S7I9_9BACT</name>
<dbReference type="Gene3D" id="3.40.50.10610">
    <property type="entry name" value="ABC-type transport auxiliary lipoprotein component"/>
    <property type="match status" value="2"/>
</dbReference>
<proteinExistence type="predicted"/>
<dbReference type="Proteomes" id="UP000318307">
    <property type="component" value="Unassembled WGS sequence"/>
</dbReference>
<organism evidence="6 7">
    <name type="scientific">Desulfobotulus alkaliphilus</name>
    <dbReference type="NCBI Taxonomy" id="622671"/>
    <lineage>
        <taxon>Bacteria</taxon>
        <taxon>Pseudomonadati</taxon>
        <taxon>Thermodesulfobacteriota</taxon>
        <taxon>Desulfobacteria</taxon>
        <taxon>Desulfobacterales</taxon>
        <taxon>Desulfobacteraceae</taxon>
        <taxon>Desulfobotulus</taxon>
    </lineage>
</organism>
<gene>
    <name evidence="6" type="ORF">LZ24_00028</name>
</gene>
<evidence type="ECO:0000256" key="3">
    <source>
        <dbReference type="ARBA" id="ARBA00023136"/>
    </source>
</evidence>
<keyword evidence="4" id="KW-0564">Palmitate</keyword>
<dbReference type="AlphaFoldDB" id="A0A562S7I9"/>
<keyword evidence="3" id="KW-0472">Membrane</keyword>
<protein>
    <submittedName>
        <fullName evidence="6">Curli production assembly/transport component CsgG</fullName>
    </submittedName>
</protein>
<dbReference type="InterPro" id="IPR005534">
    <property type="entry name" value="Curli_assmbl/transp-comp_CsgG"/>
</dbReference>
<keyword evidence="1" id="KW-1003">Cell membrane</keyword>
<evidence type="ECO:0000313" key="6">
    <source>
        <dbReference type="EMBL" id="TWI77228.1"/>
    </source>
</evidence>
<keyword evidence="2" id="KW-0732">Signal</keyword>
<evidence type="ECO:0000256" key="4">
    <source>
        <dbReference type="ARBA" id="ARBA00023139"/>
    </source>
</evidence>
<evidence type="ECO:0000256" key="5">
    <source>
        <dbReference type="ARBA" id="ARBA00023288"/>
    </source>
</evidence>
<keyword evidence="5" id="KW-0449">Lipoprotein</keyword>
<dbReference type="PANTHER" id="PTHR41164">
    <property type="entry name" value="CURLI PRODUCTION ASSEMBLY/TRANSPORT COMPONENT CSGG"/>
    <property type="match status" value="1"/>
</dbReference>
<dbReference type="Pfam" id="PF03783">
    <property type="entry name" value="CsgG"/>
    <property type="match status" value="1"/>
</dbReference>
<dbReference type="EMBL" id="VLLC01000001">
    <property type="protein sequence ID" value="TWI77228.1"/>
    <property type="molecule type" value="Genomic_DNA"/>
</dbReference>
<evidence type="ECO:0000313" key="7">
    <source>
        <dbReference type="Proteomes" id="UP000318307"/>
    </source>
</evidence>
<evidence type="ECO:0000256" key="2">
    <source>
        <dbReference type="ARBA" id="ARBA00022729"/>
    </source>
</evidence>